<evidence type="ECO:0000313" key="1">
    <source>
        <dbReference type="EMBL" id="MXR50730.1"/>
    </source>
</evidence>
<reference evidence="1 2" key="1">
    <citation type="submission" date="2019-12" db="EMBL/GenBank/DDBJ databases">
        <title>Isolation and characterization of three novel carbon monoxide-oxidizing members of Halobacteria from salione crusts and soils.</title>
        <authorList>
            <person name="Myers M.R."/>
            <person name="King G.M."/>
        </authorList>
    </citation>
    <scope>NUCLEOTIDE SEQUENCE [LARGE SCALE GENOMIC DNA]</scope>
    <source>
        <strain evidence="1 2">WSH3</strain>
    </source>
</reference>
<keyword evidence="2" id="KW-1185">Reference proteome</keyword>
<evidence type="ECO:0000313" key="2">
    <source>
        <dbReference type="Proteomes" id="UP000466535"/>
    </source>
</evidence>
<gene>
    <name evidence="1" type="ORF">GRX03_03805</name>
</gene>
<proteinExistence type="predicted"/>
<accession>A0A6B0T761</accession>
<sequence length="60" mass="5700">MTNSTTRSATRALAGAAVSAVTYRLLGAAGVSKPLAGAVSGGAGILVVSVCCGPRDNPGP</sequence>
<dbReference type="RefSeq" id="WP_159762831.1">
    <property type="nucleotide sequence ID" value="NZ_WUUT01000001.1"/>
</dbReference>
<comment type="caution">
    <text evidence="1">The sequence shown here is derived from an EMBL/GenBank/DDBJ whole genome shotgun (WGS) entry which is preliminary data.</text>
</comment>
<dbReference type="AlphaFoldDB" id="A0A6B0T761"/>
<organism evidence="1 2">
    <name type="scientific">Halovenus carboxidivorans</name>
    <dbReference type="NCBI Taxonomy" id="2692199"/>
    <lineage>
        <taxon>Archaea</taxon>
        <taxon>Methanobacteriati</taxon>
        <taxon>Methanobacteriota</taxon>
        <taxon>Stenosarchaea group</taxon>
        <taxon>Halobacteria</taxon>
        <taxon>Halobacteriales</taxon>
        <taxon>Haloarculaceae</taxon>
        <taxon>Halovenus</taxon>
    </lineage>
</organism>
<name>A0A6B0T761_9EURY</name>
<dbReference type="Proteomes" id="UP000466535">
    <property type="component" value="Unassembled WGS sequence"/>
</dbReference>
<protein>
    <submittedName>
        <fullName evidence="1">Uncharacterized protein</fullName>
    </submittedName>
</protein>
<dbReference type="EMBL" id="WUUT01000001">
    <property type="protein sequence ID" value="MXR50730.1"/>
    <property type="molecule type" value="Genomic_DNA"/>
</dbReference>